<keyword evidence="3" id="KW-1185">Reference proteome</keyword>
<feature type="compositionally biased region" description="Low complexity" evidence="1">
    <location>
        <begin position="215"/>
        <end position="226"/>
    </location>
</feature>
<proteinExistence type="predicted"/>
<feature type="region of interest" description="Disordered" evidence="1">
    <location>
        <begin position="215"/>
        <end position="244"/>
    </location>
</feature>
<gene>
    <name evidence="2" type="ORF">M9Y10_015110</name>
</gene>
<evidence type="ECO:0008006" key="4">
    <source>
        <dbReference type="Google" id="ProtNLM"/>
    </source>
</evidence>
<accession>A0ABR2L1E9</accession>
<reference evidence="2 3" key="1">
    <citation type="submission" date="2024-04" db="EMBL/GenBank/DDBJ databases">
        <title>Tritrichomonas musculus Genome.</title>
        <authorList>
            <person name="Alves-Ferreira E."/>
            <person name="Grigg M."/>
            <person name="Lorenzi H."/>
            <person name="Galac M."/>
        </authorList>
    </citation>
    <scope>NUCLEOTIDE SEQUENCE [LARGE SCALE GENOMIC DNA]</scope>
    <source>
        <strain evidence="2 3">EAF2021</strain>
    </source>
</reference>
<organism evidence="2 3">
    <name type="scientific">Tritrichomonas musculus</name>
    <dbReference type="NCBI Taxonomy" id="1915356"/>
    <lineage>
        <taxon>Eukaryota</taxon>
        <taxon>Metamonada</taxon>
        <taxon>Parabasalia</taxon>
        <taxon>Tritrichomonadida</taxon>
        <taxon>Tritrichomonadidae</taxon>
        <taxon>Tritrichomonas</taxon>
    </lineage>
</organism>
<comment type="caution">
    <text evidence="2">The sequence shown here is derived from an EMBL/GenBank/DDBJ whole genome shotgun (WGS) entry which is preliminary data.</text>
</comment>
<dbReference type="EMBL" id="JAPFFF010000002">
    <property type="protein sequence ID" value="KAK8897176.1"/>
    <property type="molecule type" value="Genomic_DNA"/>
</dbReference>
<sequence>MSRTKWKIILQNIRLVDVPTRQNRMFLKIKNCVSTVITKSYQIVNNQCEFTDSIEIEVNFPSNLIKAINKNSRSLKVKPIRISFRLENSSRSGFRRYGIVMLDLLKLILENATQITSPNHIYSFRAGLENCSEKPIFYLNIAFPQGMIPKNIILAPSSQNQNETNEVSINTNSTSISNVANNSSSQYSSPICSQSSQSNKNSNQLCFWPHFDSISPPSSHSNSNTESKSKKLTDKVKSSSPVSSLSIPMMSISNSAYHSARSSTRNSNSLGLKKQCSLESLPIKMSKQRYYELEGEIDNLLAGIINDESIQ</sequence>
<evidence type="ECO:0000313" key="2">
    <source>
        <dbReference type="EMBL" id="KAK8897176.1"/>
    </source>
</evidence>
<protein>
    <recommendedName>
        <fullName evidence="4">C2 NT-type domain-containing protein</fullName>
    </recommendedName>
</protein>
<evidence type="ECO:0000256" key="1">
    <source>
        <dbReference type="SAM" id="MobiDB-lite"/>
    </source>
</evidence>
<name>A0ABR2L1E9_9EUKA</name>
<dbReference type="Proteomes" id="UP001470230">
    <property type="component" value="Unassembled WGS sequence"/>
</dbReference>
<feature type="compositionally biased region" description="Basic and acidic residues" evidence="1">
    <location>
        <begin position="227"/>
        <end position="237"/>
    </location>
</feature>
<evidence type="ECO:0000313" key="3">
    <source>
        <dbReference type="Proteomes" id="UP001470230"/>
    </source>
</evidence>